<evidence type="ECO:0000256" key="1">
    <source>
        <dbReference type="SAM" id="MobiDB-lite"/>
    </source>
</evidence>
<feature type="compositionally biased region" description="Basic and acidic residues" evidence="1">
    <location>
        <begin position="27"/>
        <end position="38"/>
    </location>
</feature>
<organism evidence="2 3">
    <name type="scientific">Canis lupus familiaris</name>
    <name type="common">Dog</name>
    <name type="synonym">Canis familiaris</name>
    <dbReference type="NCBI Taxonomy" id="9615"/>
    <lineage>
        <taxon>Eukaryota</taxon>
        <taxon>Metazoa</taxon>
        <taxon>Chordata</taxon>
        <taxon>Craniata</taxon>
        <taxon>Vertebrata</taxon>
        <taxon>Euteleostomi</taxon>
        <taxon>Mammalia</taxon>
        <taxon>Eutheria</taxon>
        <taxon>Laurasiatheria</taxon>
        <taxon>Carnivora</taxon>
        <taxon>Caniformia</taxon>
        <taxon>Canidae</taxon>
        <taxon>Canis</taxon>
    </lineage>
</organism>
<name>A0A8C0S5H6_CANLF</name>
<feature type="region of interest" description="Disordered" evidence="1">
    <location>
        <begin position="219"/>
        <end position="257"/>
    </location>
</feature>
<feature type="region of interest" description="Disordered" evidence="1">
    <location>
        <begin position="85"/>
        <end position="110"/>
    </location>
</feature>
<dbReference type="Ensembl" id="ENSCAFT00040018691.1">
    <property type="protein sequence ID" value="ENSCAFP00040016215.1"/>
    <property type="gene ID" value="ENSCAFG00040010101.1"/>
</dbReference>
<sequence length="257" mass="27256">MTGGTPFSSQSSQKSSESEPRLSVSRSHLEDDGSEPRPQHLQASHSSNSGPLGSLGLSHGSPLAWEYLPFFRTYGKLLAVEEPASRPQVCRDRGGDQNTPEDLEPPSGFFPHYRSKEESFPCLGLPGGSCQSSQELRLTKEALVGCFCRLTGSCRCSAVLASPDVVPGSLHSPPCCPILLLSAGCSRDSSPTVPLSSDAAFRSQALCASGFVPYYRTPEEELHTSPGPPTSPSGSGGAHRGAAQAWCSHSVREQELL</sequence>
<accession>A0A8C0S5H6</accession>
<proteinExistence type="predicted"/>
<reference evidence="2" key="2">
    <citation type="submission" date="2025-08" db="UniProtKB">
        <authorList>
            <consortium name="Ensembl"/>
        </authorList>
    </citation>
    <scope>IDENTIFICATION</scope>
</reference>
<feature type="region of interest" description="Disordered" evidence="1">
    <location>
        <begin position="1"/>
        <end position="54"/>
    </location>
</feature>
<protein>
    <submittedName>
        <fullName evidence="2">Uncharacterized protein</fullName>
    </submittedName>
</protein>
<evidence type="ECO:0000313" key="3">
    <source>
        <dbReference type="Proteomes" id="UP000694542"/>
    </source>
</evidence>
<dbReference type="AlphaFoldDB" id="A0A8C0S5H6"/>
<feature type="compositionally biased region" description="Low complexity" evidence="1">
    <location>
        <begin position="44"/>
        <end position="54"/>
    </location>
</feature>
<evidence type="ECO:0000313" key="2">
    <source>
        <dbReference type="Ensembl" id="ENSCAFP00040016215.1"/>
    </source>
</evidence>
<gene>
    <name evidence="2" type="primary">LOC119863907</name>
</gene>
<dbReference type="GeneID" id="119863907"/>
<reference evidence="2" key="1">
    <citation type="submission" date="2018-10" db="EMBL/GenBank/DDBJ databases">
        <title>De novo assembly of a Great Dane genome.</title>
        <authorList>
            <person name="Kidd J.M."/>
            <person name="Pendleton A.L."/>
            <person name="Shen F."/>
            <person name="Emery S."/>
        </authorList>
    </citation>
    <scope>NUCLEOTIDE SEQUENCE [LARGE SCALE GENOMIC DNA]</scope>
    <source>
        <strain evidence="2">Great Dane</strain>
    </source>
</reference>
<dbReference type="RefSeq" id="XP_038408148.1">
    <property type="nucleotide sequence ID" value="XM_038552220.1"/>
</dbReference>
<dbReference type="Proteomes" id="UP000694542">
    <property type="component" value="Chromosome 11"/>
</dbReference>